<dbReference type="PANTHER" id="PTHR30529">
    <property type="entry name" value="CYTOCHROME B561"/>
    <property type="match status" value="1"/>
</dbReference>
<feature type="transmembrane region" description="Helical" evidence="13">
    <location>
        <begin position="16"/>
        <end position="34"/>
    </location>
</feature>
<dbReference type="GO" id="GO:0009055">
    <property type="term" value="F:electron transfer activity"/>
    <property type="evidence" value="ECO:0007669"/>
    <property type="project" value="InterPro"/>
</dbReference>
<protein>
    <submittedName>
        <fullName evidence="15">Unannotated protein</fullName>
    </submittedName>
</protein>
<feature type="transmembrane region" description="Helical" evidence="13">
    <location>
        <begin position="70"/>
        <end position="90"/>
    </location>
</feature>
<evidence type="ECO:0000313" key="15">
    <source>
        <dbReference type="EMBL" id="CAB4961854.1"/>
    </source>
</evidence>
<dbReference type="GO" id="GO:0046872">
    <property type="term" value="F:metal ion binding"/>
    <property type="evidence" value="ECO:0007669"/>
    <property type="project" value="UniProtKB-KW"/>
</dbReference>
<sequence>MTAASRTGYRGSQKGLHWLTVLAVAAQLAIGYLMDADDSGRGRGRGRGGDSGRGRGGDSSGYLDDPDTLVRVHVALGVTILALAVARLVWRRVVGLPPWAEQLTSGQRRIATWTERALITTLFVVPLSGLALVASGDDDLVWLHVTGHVVLFVALLAHLGLVVGRGLLPRMLSGRAA</sequence>
<proteinExistence type="inferred from homology"/>
<feature type="domain" description="Cytochrome b561 bacterial/Ni-hydrogenase" evidence="14">
    <location>
        <begin position="13"/>
        <end position="174"/>
    </location>
</feature>
<feature type="transmembrane region" description="Helical" evidence="13">
    <location>
        <begin position="141"/>
        <end position="163"/>
    </location>
</feature>
<evidence type="ECO:0000256" key="13">
    <source>
        <dbReference type="SAM" id="Phobius"/>
    </source>
</evidence>
<keyword evidence="7" id="KW-0249">Electron transport</keyword>
<gene>
    <name evidence="15" type="ORF">UFOPK3662_03290</name>
</gene>
<dbReference type="GO" id="GO:0005886">
    <property type="term" value="C:plasma membrane"/>
    <property type="evidence" value="ECO:0007669"/>
    <property type="project" value="UniProtKB-SubCell"/>
</dbReference>
<evidence type="ECO:0000256" key="11">
    <source>
        <dbReference type="ARBA" id="ARBA00037975"/>
    </source>
</evidence>
<keyword evidence="3" id="KW-1003">Cell membrane</keyword>
<keyword evidence="5 13" id="KW-0812">Transmembrane</keyword>
<evidence type="ECO:0000256" key="3">
    <source>
        <dbReference type="ARBA" id="ARBA00022475"/>
    </source>
</evidence>
<evidence type="ECO:0000256" key="7">
    <source>
        <dbReference type="ARBA" id="ARBA00022982"/>
    </source>
</evidence>
<feature type="compositionally biased region" description="Basic and acidic residues" evidence="12">
    <location>
        <begin position="47"/>
        <end position="56"/>
    </location>
</feature>
<evidence type="ECO:0000256" key="4">
    <source>
        <dbReference type="ARBA" id="ARBA00022617"/>
    </source>
</evidence>
<dbReference type="GO" id="GO:0022904">
    <property type="term" value="P:respiratory electron transport chain"/>
    <property type="evidence" value="ECO:0007669"/>
    <property type="project" value="InterPro"/>
</dbReference>
<keyword evidence="10 13" id="KW-0472">Membrane</keyword>
<organism evidence="15">
    <name type="scientific">freshwater metagenome</name>
    <dbReference type="NCBI Taxonomy" id="449393"/>
    <lineage>
        <taxon>unclassified sequences</taxon>
        <taxon>metagenomes</taxon>
        <taxon>ecological metagenomes</taxon>
    </lineage>
</organism>
<evidence type="ECO:0000256" key="12">
    <source>
        <dbReference type="SAM" id="MobiDB-lite"/>
    </source>
</evidence>
<evidence type="ECO:0000256" key="1">
    <source>
        <dbReference type="ARBA" id="ARBA00004651"/>
    </source>
</evidence>
<evidence type="ECO:0000256" key="9">
    <source>
        <dbReference type="ARBA" id="ARBA00023004"/>
    </source>
</evidence>
<reference evidence="15" key="1">
    <citation type="submission" date="2020-05" db="EMBL/GenBank/DDBJ databases">
        <authorList>
            <person name="Chiriac C."/>
            <person name="Salcher M."/>
            <person name="Ghai R."/>
            <person name="Kavagutti S V."/>
        </authorList>
    </citation>
    <scope>NUCLEOTIDE SEQUENCE</scope>
</reference>
<dbReference type="Pfam" id="PF01292">
    <property type="entry name" value="Ni_hydr_CYTB"/>
    <property type="match status" value="1"/>
</dbReference>
<accession>A0A6J7L859</accession>
<keyword evidence="4" id="KW-0349">Heme</keyword>
<feature type="region of interest" description="Disordered" evidence="12">
    <location>
        <begin position="41"/>
        <end position="60"/>
    </location>
</feature>
<evidence type="ECO:0000256" key="8">
    <source>
        <dbReference type="ARBA" id="ARBA00022989"/>
    </source>
</evidence>
<evidence type="ECO:0000256" key="6">
    <source>
        <dbReference type="ARBA" id="ARBA00022723"/>
    </source>
</evidence>
<dbReference type="GO" id="GO:0020037">
    <property type="term" value="F:heme binding"/>
    <property type="evidence" value="ECO:0007669"/>
    <property type="project" value="TreeGrafter"/>
</dbReference>
<keyword evidence="9" id="KW-0408">Iron</keyword>
<evidence type="ECO:0000259" key="14">
    <source>
        <dbReference type="Pfam" id="PF01292"/>
    </source>
</evidence>
<evidence type="ECO:0000256" key="5">
    <source>
        <dbReference type="ARBA" id="ARBA00022692"/>
    </source>
</evidence>
<dbReference type="InterPro" id="IPR052168">
    <property type="entry name" value="Cytochrome_b561_oxidase"/>
</dbReference>
<comment type="similarity">
    <text evidence="11">Belongs to the cytochrome b561 family.</text>
</comment>
<dbReference type="InterPro" id="IPR016174">
    <property type="entry name" value="Di-haem_cyt_TM"/>
</dbReference>
<keyword evidence="6" id="KW-0479">Metal-binding</keyword>
<dbReference type="SUPFAM" id="SSF81342">
    <property type="entry name" value="Transmembrane di-heme cytochromes"/>
    <property type="match status" value="1"/>
</dbReference>
<comment type="subcellular location">
    <subcellularLocation>
        <location evidence="1">Cell membrane</location>
        <topology evidence="1">Multi-pass membrane protein</topology>
    </subcellularLocation>
</comment>
<feature type="transmembrane region" description="Helical" evidence="13">
    <location>
        <begin position="117"/>
        <end position="135"/>
    </location>
</feature>
<dbReference type="PANTHER" id="PTHR30529:SF7">
    <property type="entry name" value="CYTOCHROME B561 BACTERIAL_NI-HYDROGENASE DOMAIN-CONTAINING PROTEIN"/>
    <property type="match status" value="1"/>
</dbReference>
<keyword evidence="2" id="KW-0813">Transport</keyword>
<evidence type="ECO:0000256" key="10">
    <source>
        <dbReference type="ARBA" id="ARBA00023136"/>
    </source>
</evidence>
<dbReference type="EMBL" id="CAFBMW010000037">
    <property type="protein sequence ID" value="CAB4961854.1"/>
    <property type="molecule type" value="Genomic_DNA"/>
</dbReference>
<evidence type="ECO:0000256" key="2">
    <source>
        <dbReference type="ARBA" id="ARBA00022448"/>
    </source>
</evidence>
<dbReference type="InterPro" id="IPR011577">
    <property type="entry name" value="Cyt_b561_bac/Ni-Hgenase"/>
</dbReference>
<name>A0A6J7L859_9ZZZZ</name>
<keyword evidence="8 13" id="KW-1133">Transmembrane helix</keyword>
<dbReference type="AlphaFoldDB" id="A0A6J7L859"/>